<evidence type="ECO:0000256" key="7">
    <source>
        <dbReference type="SAM" id="MobiDB-lite"/>
    </source>
</evidence>
<feature type="compositionally biased region" description="Polar residues" evidence="7">
    <location>
        <begin position="586"/>
        <end position="599"/>
    </location>
</feature>
<organism evidence="10 11">
    <name type="scientific">Pseudomonas nitroreducens</name>
    <dbReference type="NCBI Taxonomy" id="46680"/>
    <lineage>
        <taxon>Bacteria</taxon>
        <taxon>Pseudomonadati</taxon>
        <taxon>Pseudomonadota</taxon>
        <taxon>Gammaproteobacteria</taxon>
        <taxon>Pseudomonadales</taxon>
        <taxon>Pseudomonadaceae</taxon>
        <taxon>Pseudomonas</taxon>
    </lineage>
</organism>
<dbReference type="InterPro" id="IPR000917">
    <property type="entry name" value="Sulfatase_N"/>
</dbReference>
<evidence type="ECO:0000256" key="8">
    <source>
        <dbReference type="SAM" id="Phobius"/>
    </source>
</evidence>
<feature type="transmembrane region" description="Helical" evidence="8">
    <location>
        <begin position="35"/>
        <end position="59"/>
    </location>
</feature>
<dbReference type="GO" id="GO:0009244">
    <property type="term" value="P:lipopolysaccharide core region biosynthetic process"/>
    <property type="evidence" value="ECO:0007669"/>
    <property type="project" value="TreeGrafter"/>
</dbReference>
<name>A0A246F4M0_PSENT</name>
<protein>
    <recommendedName>
        <fullName evidence="9">Sulfatase N-terminal domain-containing protein</fullName>
    </recommendedName>
</protein>
<dbReference type="CDD" id="cd16017">
    <property type="entry name" value="LptA"/>
    <property type="match status" value="1"/>
</dbReference>
<evidence type="ECO:0000259" key="9">
    <source>
        <dbReference type="Pfam" id="PF00884"/>
    </source>
</evidence>
<evidence type="ECO:0000313" key="11">
    <source>
        <dbReference type="Proteomes" id="UP000198145"/>
    </source>
</evidence>
<keyword evidence="3" id="KW-0808">Transferase</keyword>
<evidence type="ECO:0000313" key="10">
    <source>
        <dbReference type="EMBL" id="OWP48129.1"/>
    </source>
</evidence>
<keyword evidence="5 8" id="KW-1133">Transmembrane helix</keyword>
<dbReference type="EMBL" id="NJBA01000010">
    <property type="protein sequence ID" value="OWP48129.1"/>
    <property type="molecule type" value="Genomic_DNA"/>
</dbReference>
<evidence type="ECO:0000256" key="3">
    <source>
        <dbReference type="ARBA" id="ARBA00022679"/>
    </source>
</evidence>
<dbReference type="STRING" id="46680.GCA_000807755_02586"/>
<evidence type="ECO:0000256" key="6">
    <source>
        <dbReference type="ARBA" id="ARBA00023136"/>
    </source>
</evidence>
<feature type="transmembrane region" description="Helical" evidence="8">
    <location>
        <begin position="71"/>
        <end position="92"/>
    </location>
</feature>
<accession>A0A246F4M0</accession>
<dbReference type="NCBIfam" id="NF012179">
    <property type="entry name" value="CptA"/>
    <property type="match status" value="1"/>
</dbReference>
<dbReference type="PANTHER" id="PTHR30443:SF2">
    <property type="entry name" value="PHOSPHOETHANOLAMINE TRANSFERASE EPTC"/>
    <property type="match status" value="1"/>
</dbReference>
<comment type="subcellular location">
    <subcellularLocation>
        <location evidence="1">Cell membrane</location>
        <topology evidence="1">Multi-pass membrane protein</topology>
    </subcellularLocation>
</comment>
<reference evidence="10 11" key="1">
    <citation type="submission" date="2017-06" db="EMBL/GenBank/DDBJ databases">
        <title>Draft genome of Pseudomonas nitroreducens DF05.</title>
        <authorList>
            <person name="Iyer R."/>
        </authorList>
    </citation>
    <scope>NUCLEOTIDE SEQUENCE [LARGE SCALE GENOMIC DNA]</scope>
    <source>
        <strain evidence="10 11">DF05</strain>
    </source>
</reference>
<evidence type="ECO:0000256" key="4">
    <source>
        <dbReference type="ARBA" id="ARBA00022692"/>
    </source>
</evidence>
<dbReference type="RefSeq" id="WP_088421177.1">
    <property type="nucleotide sequence ID" value="NZ_NJBA01000010.1"/>
</dbReference>
<dbReference type="Gene3D" id="3.40.720.10">
    <property type="entry name" value="Alkaline Phosphatase, subunit A"/>
    <property type="match status" value="1"/>
</dbReference>
<dbReference type="NCBIfam" id="NF007933">
    <property type="entry name" value="PRK10649.1"/>
    <property type="match status" value="1"/>
</dbReference>
<dbReference type="Pfam" id="PF00884">
    <property type="entry name" value="Sulfatase"/>
    <property type="match status" value="1"/>
</dbReference>
<dbReference type="InterPro" id="IPR047787">
    <property type="entry name" value="EptC/CptA"/>
</dbReference>
<dbReference type="GO" id="GO:0005886">
    <property type="term" value="C:plasma membrane"/>
    <property type="evidence" value="ECO:0007669"/>
    <property type="project" value="UniProtKB-SubCell"/>
</dbReference>
<keyword evidence="4 8" id="KW-0812">Transmembrane</keyword>
<sequence>MSNTTSPVARKRVDWAALGWLLLFFWYFSGVTQALILFSGTTGFAGFRDAFFLSSLWLAPPLLLPRFTKGVAAIIGLVLWGASLVGLSYFGIYKQEFSQSVIFVMFESNTAEAGEYFSQYFSLWLGLALLAYTVVAVVLWKRIRPISMPAYTRVPLAVLLVVLNLFYPFYKQMVTQERTFAQALEKVQSRMEPAVPWQLVVGYVQYRQQLDNMQKLLQQNASLPPLQNLKDSSGDEPRTLVLVLGESTTRQHMHLYGYGRDTTPNLDALAASGQGLTVFQNVVAPRPYTIEVMQQILTFGDEQNPDRFLTDPSLINLMKQAGYKTFWITNQQTMTKRNTMLTTFSQQTDEQAYLNNQRNQNASQYDGVVLDPFEKALKDPAQKKFIVVHLLGTHMDYRYRYPDEFAYFKDRQGAPSALSDDQVETYNFYDNAVRYNDFVVSSLIKRYSAANANGFMLYLSDHGEEVYSSGNHDRLGRNEMDPTRPMYTIPFMVWTSPSWQAGHPRDLQAVANRSYSSSHLIHTLSDLAGLSYDRYEPAKSLVNQQFAAAPRWIGDPYKKDGLHEFDKLPLDKPAPQEIATDAKAPTTAQTPVNPQPNEG</sequence>
<feature type="transmembrane region" description="Helical" evidence="8">
    <location>
        <begin position="121"/>
        <end position="140"/>
    </location>
</feature>
<evidence type="ECO:0000256" key="5">
    <source>
        <dbReference type="ARBA" id="ARBA00022989"/>
    </source>
</evidence>
<feature type="domain" description="Sulfatase N-terminal" evidence="9">
    <location>
        <begin position="238"/>
        <end position="529"/>
    </location>
</feature>
<keyword evidence="6 8" id="KW-0472">Membrane</keyword>
<dbReference type="AlphaFoldDB" id="A0A246F4M0"/>
<dbReference type="eggNOG" id="COG2194">
    <property type="taxonomic scope" value="Bacteria"/>
</dbReference>
<feature type="transmembrane region" description="Helical" evidence="8">
    <location>
        <begin position="12"/>
        <end position="29"/>
    </location>
</feature>
<dbReference type="InterPro" id="IPR040423">
    <property type="entry name" value="PEA_transferase"/>
</dbReference>
<keyword evidence="2" id="KW-1003">Cell membrane</keyword>
<feature type="region of interest" description="Disordered" evidence="7">
    <location>
        <begin position="563"/>
        <end position="599"/>
    </location>
</feature>
<dbReference type="Proteomes" id="UP000198145">
    <property type="component" value="Unassembled WGS sequence"/>
</dbReference>
<dbReference type="GO" id="GO:0016776">
    <property type="term" value="F:phosphotransferase activity, phosphate group as acceptor"/>
    <property type="evidence" value="ECO:0007669"/>
    <property type="project" value="TreeGrafter"/>
</dbReference>
<gene>
    <name evidence="10" type="ORF">CEG18_24805</name>
</gene>
<evidence type="ECO:0000256" key="2">
    <source>
        <dbReference type="ARBA" id="ARBA00022475"/>
    </source>
</evidence>
<proteinExistence type="predicted"/>
<feature type="transmembrane region" description="Helical" evidence="8">
    <location>
        <begin position="152"/>
        <end position="170"/>
    </location>
</feature>
<dbReference type="InterPro" id="IPR058130">
    <property type="entry name" value="PEA_transf_C"/>
</dbReference>
<comment type="caution">
    <text evidence="10">The sequence shown here is derived from an EMBL/GenBank/DDBJ whole genome shotgun (WGS) entry which is preliminary data.</text>
</comment>
<dbReference type="InterPro" id="IPR017850">
    <property type="entry name" value="Alkaline_phosphatase_core_sf"/>
</dbReference>
<evidence type="ECO:0000256" key="1">
    <source>
        <dbReference type="ARBA" id="ARBA00004651"/>
    </source>
</evidence>
<dbReference type="SUPFAM" id="SSF53649">
    <property type="entry name" value="Alkaline phosphatase-like"/>
    <property type="match status" value="1"/>
</dbReference>
<dbReference type="PANTHER" id="PTHR30443">
    <property type="entry name" value="INNER MEMBRANE PROTEIN"/>
    <property type="match status" value="1"/>
</dbReference>